<reference evidence="4" key="1">
    <citation type="submission" date="2025-08" db="UniProtKB">
        <authorList>
            <consortium name="RefSeq"/>
        </authorList>
    </citation>
    <scope>IDENTIFICATION</scope>
    <source>
        <tissue evidence="4">Spleen</tissue>
    </source>
</reference>
<protein>
    <submittedName>
        <fullName evidence="4">Sex comb on midleg-like protein 1</fullName>
    </submittedName>
</protein>
<dbReference type="GO" id="GO:0005634">
    <property type="term" value="C:nucleus"/>
    <property type="evidence" value="ECO:0007669"/>
    <property type="project" value="UniProtKB-SubCell"/>
</dbReference>
<evidence type="ECO:0000313" key="3">
    <source>
        <dbReference type="Proteomes" id="UP000504623"/>
    </source>
</evidence>
<dbReference type="RefSeq" id="XP_006835747.1">
    <property type="nucleotide sequence ID" value="XM_006835684.1"/>
</dbReference>
<evidence type="ECO:0000256" key="1">
    <source>
        <dbReference type="ARBA" id="ARBA00004123"/>
    </source>
</evidence>
<evidence type="ECO:0000313" key="4">
    <source>
        <dbReference type="RefSeq" id="XP_006835747.1"/>
    </source>
</evidence>
<keyword evidence="2" id="KW-0539">Nucleus</keyword>
<evidence type="ECO:0000256" key="2">
    <source>
        <dbReference type="ARBA" id="ARBA00023242"/>
    </source>
</evidence>
<dbReference type="AlphaFoldDB" id="A0A9B0WI50"/>
<sequence>MSTASSENDVIRTRIPTYDDDNTVLYAYEPNIAFFREANVVPETPTDEDNEKTVKDVLAHCQVIHDAIQNLDRKFDVIHGKVSKIQRHRSKSFWQRRPKGCQHRQCQSLLIYPT</sequence>
<dbReference type="CTD" id="6322"/>
<accession>A0A9B0WI50</accession>
<dbReference type="PANTHER" id="PTHR47305">
    <property type="entry name" value="BEN DOMAIN-CONTAINING PROTEIN 2"/>
    <property type="match status" value="1"/>
</dbReference>
<dbReference type="OrthoDB" id="5912862at2759"/>
<name>A0A9B0WI50_CHRAS</name>
<organism evidence="3 4">
    <name type="scientific">Chrysochloris asiatica</name>
    <name type="common">Cape golden mole</name>
    <dbReference type="NCBI Taxonomy" id="185453"/>
    <lineage>
        <taxon>Eukaryota</taxon>
        <taxon>Metazoa</taxon>
        <taxon>Chordata</taxon>
        <taxon>Craniata</taxon>
        <taxon>Vertebrata</taxon>
        <taxon>Euteleostomi</taxon>
        <taxon>Mammalia</taxon>
        <taxon>Eutheria</taxon>
        <taxon>Afrotheria</taxon>
        <taxon>Chrysochloridae</taxon>
        <taxon>Chrysochlorinae</taxon>
        <taxon>Chrysochloris</taxon>
    </lineage>
</organism>
<keyword evidence="3" id="KW-1185">Reference proteome</keyword>
<comment type="subcellular location">
    <subcellularLocation>
        <location evidence="1">Nucleus</location>
    </subcellularLocation>
</comment>
<gene>
    <name evidence="4" type="primary">SCML1</name>
</gene>
<proteinExistence type="predicted"/>
<dbReference type="GeneID" id="102820458"/>
<dbReference type="PANTHER" id="PTHR47305:SF2">
    <property type="entry name" value="SAM DOMAIN-CONTAINING PROTEIN"/>
    <property type="match status" value="1"/>
</dbReference>
<dbReference type="Proteomes" id="UP000504623">
    <property type="component" value="Unplaced"/>
</dbReference>